<organism evidence="2 3">
    <name type="scientific">Symbiodinium pilosum</name>
    <name type="common">Dinoflagellate</name>
    <dbReference type="NCBI Taxonomy" id="2952"/>
    <lineage>
        <taxon>Eukaryota</taxon>
        <taxon>Sar</taxon>
        <taxon>Alveolata</taxon>
        <taxon>Dinophyceae</taxon>
        <taxon>Suessiales</taxon>
        <taxon>Symbiodiniaceae</taxon>
        <taxon>Symbiodinium</taxon>
    </lineage>
</organism>
<evidence type="ECO:0000313" key="2">
    <source>
        <dbReference type="EMBL" id="CAE7544454.1"/>
    </source>
</evidence>
<dbReference type="AlphaFoldDB" id="A0A812TYU0"/>
<reference evidence="2" key="1">
    <citation type="submission" date="2021-02" db="EMBL/GenBank/DDBJ databases">
        <authorList>
            <person name="Dougan E. K."/>
            <person name="Rhodes N."/>
            <person name="Thang M."/>
            <person name="Chan C."/>
        </authorList>
    </citation>
    <scope>NUCLEOTIDE SEQUENCE</scope>
</reference>
<feature type="non-terminal residue" evidence="2">
    <location>
        <position position="60"/>
    </location>
</feature>
<dbReference type="EMBL" id="CAJNIZ010033335">
    <property type="protein sequence ID" value="CAE7544454.1"/>
    <property type="molecule type" value="Genomic_DNA"/>
</dbReference>
<keyword evidence="3" id="KW-1185">Reference proteome</keyword>
<feature type="non-terminal residue" evidence="2">
    <location>
        <position position="1"/>
    </location>
</feature>
<accession>A0A812TYU0</accession>
<sequence>DSWWPSRPCPSRRAGAGSPLPSRGTRSRQASSRRRYSLDWLRRRTRILGPCRRGVHGQHA</sequence>
<dbReference type="Proteomes" id="UP000649617">
    <property type="component" value="Unassembled WGS sequence"/>
</dbReference>
<name>A0A812TYU0_SYMPI</name>
<gene>
    <name evidence="2" type="ORF">SPIL2461_LOCUS14428</name>
</gene>
<evidence type="ECO:0000256" key="1">
    <source>
        <dbReference type="SAM" id="MobiDB-lite"/>
    </source>
</evidence>
<feature type="region of interest" description="Disordered" evidence="1">
    <location>
        <begin position="1"/>
        <end position="34"/>
    </location>
</feature>
<comment type="caution">
    <text evidence="2">The sequence shown here is derived from an EMBL/GenBank/DDBJ whole genome shotgun (WGS) entry which is preliminary data.</text>
</comment>
<protein>
    <submittedName>
        <fullName evidence="2">Uncharacterized protein</fullName>
    </submittedName>
</protein>
<proteinExistence type="predicted"/>
<evidence type="ECO:0000313" key="3">
    <source>
        <dbReference type="Proteomes" id="UP000649617"/>
    </source>
</evidence>